<dbReference type="EMBL" id="CP080590">
    <property type="protein sequence ID" value="QYO75616.1"/>
    <property type="molecule type" value="Genomic_DNA"/>
</dbReference>
<dbReference type="Proteomes" id="UP000825799">
    <property type="component" value="Chromosome"/>
</dbReference>
<evidence type="ECO:0000313" key="1">
    <source>
        <dbReference type="EMBL" id="QYO75616.1"/>
    </source>
</evidence>
<accession>A0ABX8WCB0</accession>
<gene>
    <name evidence="1" type="ORF">K1X15_13350</name>
</gene>
<dbReference type="RefSeq" id="WP_220304114.1">
    <property type="nucleotide sequence ID" value="NZ_CP080590.1"/>
</dbReference>
<name>A0ABX8WCB0_9HYPH</name>
<keyword evidence="2" id="KW-1185">Reference proteome</keyword>
<proteinExistence type="predicted"/>
<evidence type="ECO:0000313" key="2">
    <source>
        <dbReference type="Proteomes" id="UP000825799"/>
    </source>
</evidence>
<protein>
    <submittedName>
        <fullName evidence="1">Uncharacterized protein</fullName>
    </submittedName>
</protein>
<organism evidence="1 2">
    <name type="scientific">Devosia salina</name>
    <dbReference type="NCBI Taxonomy" id="2860336"/>
    <lineage>
        <taxon>Bacteria</taxon>
        <taxon>Pseudomonadati</taxon>
        <taxon>Pseudomonadota</taxon>
        <taxon>Alphaproteobacteria</taxon>
        <taxon>Hyphomicrobiales</taxon>
        <taxon>Devosiaceae</taxon>
        <taxon>Devosia</taxon>
    </lineage>
</organism>
<reference evidence="1 2" key="1">
    <citation type="submission" date="2021-08" db="EMBL/GenBank/DDBJ databases">
        <title>Devosia salina sp. nov., isolated from the South China Sea sediment.</title>
        <authorList>
            <person name="Zhou Z."/>
        </authorList>
    </citation>
    <scope>NUCLEOTIDE SEQUENCE [LARGE SCALE GENOMIC DNA]</scope>
    <source>
        <strain evidence="1 2">SCS-3</strain>
    </source>
</reference>
<sequence length="129" mass="15063">MMAHAYVEQTLVAHGYLEVLKMLPTREMDEQPLDWLERCDEKMSSWLMTGKADRDLAERAIGCAEHLAAELQRIPAMVGWCHREYMVAVNHRLNPEDDRARYKLASEYKFFDDESEDDFIERTILGLLA</sequence>